<accession>A0A1E2VD47</accession>
<dbReference type="RefSeq" id="WP_068999868.1">
    <property type="nucleotide sequence ID" value="NZ_MDTQ01000001.1"/>
</dbReference>
<dbReference type="Proteomes" id="UP000094291">
    <property type="component" value="Unassembled WGS sequence"/>
</dbReference>
<gene>
    <name evidence="3" type="ORF">BFW38_16445</name>
</gene>
<protein>
    <recommendedName>
        <fullName evidence="5">Type II secretion system protein GspM</fullName>
    </recommendedName>
</protein>
<evidence type="ECO:0000313" key="3">
    <source>
        <dbReference type="EMBL" id="ODC04884.1"/>
    </source>
</evidence>
<keyword evidence="2" id="KW-1133">Transmembrane helix</keyword>
<evidence type="ECO:0000313" key="4">
    <source>
        <dbReference type="Proteomes" id="UP000094291"/>
    </source>
</evidence>
<feature type="transmembrane region" description="Helical" evidence="2">
    <location>
        <begin position="21"/>
        <end position="39"/>
    </location>
</feature>
<keyword evidence="2" id="KW-0472">Membrane</keyword>
<keyword evidence="2" id="KW-0812">Transmembrane</keyword>
<comment type="caution">
    <text evidence="3">The sequence shown here is derived from an EMBL/GenBank/DDBJ whole genome shotgun (WGS) entry which is preliminary data.</text>
</comment>
<organism evidence="3 4">
    <name type="scientific">Terasakiispira papahanaumokuakeensis</name>
    <dbReference type="NCBI Taxonomy" id="197479"/>
    <lineage>
        <taxon>Bacteria</taxon>
        <taxon>Pseudomonadati</taxon>
        <taxon>Pseudomonadota</taxon>
        <taxon>Gammaproteobacteria</taxon>
        <taxon>Oceanospirillales</taxon>
        <taxon>Terasakiispira</taxon>
    </lineage>
</organism>
<sequence>MNAHISSLRQTWQARPTSERRRLLLGLSLIVLLGGYLLVDHWPNRSVGQASPSTALIEQALTRLPPQPKLTSPDWRTAASRQGVVIQRLETTPDGWQLSGLLSQPGDFQQLSRWAAQQGLWPYTYQLSREAEGWHWQAQFMNLQAIARQTMARQKTARQKTARQTMKTQDKAPLPKPSEQEPQ</sequence>
<evidence type="ECO:0000256" key="2">
    <source>
        <dbReference type="SAM" id="Phobius"/>
    </source>
</evidence>
<evidence type="ECO:0008006" key="5">
    <source>
        <dbReference type="Google" id="ProtNLM"/>
    </source>
</evidence>
<dbReference type="EMBL" id="MDTQ01000001">
    <property type="protein sequence ID" value="ODC04884.1"/>
    <property type="molecule type" value="Genomic_DNA"/>
</dbReference>
<feature type="region of interest" description="Disordered" evidence="1">
    <location>
        <begin position="151"/>
        <end position="183"/>
    </location>
</feature>
<name>A0A1E2VD47_9GAMM</name>
<dbReference type="STRING" id="197479.BFW38_16445"/>
<dbReference type="AlphaFoldDB" id="A0A1E2VD47"/>
<reference evidence="3 4" key="1">
    <citation type="submission" date="2016-08" db="EMBL/GenBank/DDBJ databases">
        <authorList>
            <person name="Seilhamer J.J."/>
        </authorList>
    </citation>
    <scope>NUCLEOTIDE SEQUENCE [LARGE SCALE GENOMIC DNA]</scope>
    <source>
        <strain evidence="3 4">PH27A</strain>
    </source>
</reference>
<proteinExistence type="predicted"/>
<keyword evidence="4" id="KW-1185">Reference proteome</keyword>
<evidence type="ECO:0000256" key="1">
    <source>
        <dbReference type="SAM" id="MobiDB-lite"/>
    </source>
</evidence>